<reference evidence="3 4" key="1">
    <citation type="submission" date="2023-08" db="EMBL/GenBank/DDBJ databases">
        <title>Bioegradation of LLDPE and BLDPE plastic by marine bacteria from coast plastic debris.</title>
        <authorList>
            <person name="Rong Z."/>
        </authorList>
    </citation>
    <scope>NUCLEOTIDE SEQUENCE [LARGE SCALE GENOMIC DNA]</scope>
    <source>
        <strain evidence="3 4">Z-2</strain>
    </source>
</reference>
<comment type="similarity">
    <text evidence="1">Belongs to the ros/MucR family.</text>
</comment>
<dbReference type="Pfam" id="PF05443">
    <property type="entry name" value="ROS_MUCR"/>
    <property type="match status" value="1"/>
</dbReference>
<dbReference type="Proteomes" id="UP001265083">
    <property type="component" value="Unassembled WGS sequence"/>
</dbReference>
<protein>
    <submittedName>
        <fullName evidence="3">MucR family transcriptional regulator</fullName>
    </submittedName>
</protein>
<feature type="region of interest" description="Disordered" evidence="2">
    <location>
        <begin position="224"/>
        <end position="248"/>
    </location>
</feature>
<dbReference type="EMBL" id="JAVLUS010000040">
    <property type="protein sequence ID" value="MDS1116892.1"/>
    <property type="molecule type" value="Genomic_DNA"/>
</dbReference>
<evidence type="ECO:0000313" key="3">
    <source>
        <dbReference type="EMBL" id="MDS1116892.1"/>
    </source>
</evidence>
<dbReference type="InterPro" id="IPR008807">
    <property type="entry name" value="ROS_MUCR"/>
</dbReference>
<sequence>MVTGTTALAVHGLARPSEGLPQLAITRPRTIGGRTTTTSRYLYRSAVLSWEDVVIVDGLPVFTPAAAIRDLGQDNRGHLVDDLAGYFAGIAVAAADHPDRESIVAAIAACGARLRPVVCDVRTILDRVYREAGVDDDDLLASTIWGGLWQRRFTADRAHHIVATALSAALDAIAGRADDDPGAALTRLFDRNGEARKCVVPECQWWAVEQDRCSAHAMQRRRERVLLDPSAPDSPTTAPPRRSGHGWWGHLDDDGETIACHECGERFRALTRTHLQTHDLTAREYKQRHGIEQRIGLVSTEIRELRQHLVATSPRSSERFRRNPDGVPVVIARKTTHMAGPATMPS</sequence>
<dbReference type="RefSeq" id="WP_310952563.1">
    <property type="nucleotide sequence ID" value="NZ_JAVLUS010000040.1"/>
</dbReference>
<evidence type="ECO:0000256" key="2">
    <source>
        <dbReference type="SAM" id="MobiDB-lite"/>
    </source>
</evidence>
<name>A0ABU2H0J5_9ACTN</name>
<comment type="caution">
    <text evidence="3">The sequence shown here is derived from an EMBL/GenBank/DDBJ whole genome shotgun (WGS) entry which is preliminary data.</text>
</comment>
<organism evidence="3 4">
    <name type="scientific">Gordonia westfalica</name>
    <dbReference type="NCBI Taxonomy" id="158898"/>
    <lineage>
        <taxon>Bacteria</taxon>
        <taxon>Bacillati</taxon>
        <taxon>Actinomycetota</taxon>
        <taxon>Actinomycetes</taxon>
        <taxon>Mycobacteriales</taxon>
        <taxon>Gordoniaceae</taxon>
        <taxon>Gordonia</taxon>
    </lineage>
</organism>
<gene>
    <name evidence="3" type="ORF">RD149_24470</name>
</gene>
<dbReference type="InterPro" id="IPR041920">
    <property type="entry name" value="ROS/MUCR_sf"/>
</dbReference>
<accession>A0ABU2H0J5</accession>
<dbReference type="Gene3D" id="1.10.10.1550">
    <property type="entry name" value="ROS/MUCR transcriptional regulator protein"/>
    <property type="match status" value="1"/>
</dbReference>
<evidence type="ECO:0000313" key="4">
    <source>
        <dbReference type="Proteomes" id="UP001265083"/>
    </source>
</evidence>
<evidence type="ECO:0000256" key="1">
    <source>
        <dbReference type="ARBA" id="ARBA00007031"/>
    </source>
</evidence>
<feature type="compositionally biased region" description="Low complexity" evidence="2">
    <location>
        <begin position="228"/>
        <end position="241"/>
    </location>
</feature>
<keyword evidence="4" id="KW-1185">Reference proteome</keyword>
<proteinExistence type="inferred from homology"/>